<dbReference type="RefSeq" id="XP_006813418.1">
    <property type="nucleotide sequence ID" value="XM_006813355.1"/>
</dbReference>
<name>A0ABM0M077_SACKO</name>
<accession>A0ABM0M077</accession>
<dbReference type="PANTHER" id="PTHR34095">
    <property type="entry name" value="39S RIBOSOMAL PROTEIN L55, MITOCHONDRIAL"/>
    <property type="match status" value="1"/>
</dbReference>
<dbReference type="Proteomes" id="UP000694865">
    <property type="component" value="Unplaced"/>
</dbReference>
<dbReference type="Pfam" id="PF09776">
    <property type="entry name" value="Mitoc_L55"/>
    <property type="match status" value="1"/>
</dbReference>
<proteinExistence type="predicted"/>
<sequence length="109" mass="12553">MAAQGLSLGRFFIASLNLPFGLISTVTKLNRTIYPRLYPCLLVNPDGSTINIKYHEPRKILKLPIDLNALTDEEKKARLTQFQPKKKTVIEEDFEDSFDIGEYSHLWKK</sequence>
<dbReference type="PANTHER" id="PTHR34095:SF1">
    <property type="entry name" value="LARGE RIBOSOMAL SUBUNIT PROTEIN ML55"/>
    <property type="match status" value="1"/>
</dbReference>
<protein>
    <submittedName>
        <fullName evidence="2">39S ribosomal protein L55, mitochondrial-like</fullName>
    </submittedName>
</protein>
<gene>
    <name evidence="2" type="primary">LOC102805145</name>
</gene>
<reference evidence="2" key="1">
    <citation type="submission" date="2025-08" db="UniProtKB">
        <authorList>
            <consortium name="RefSeq"/>
        </authorList>
    </citation>
    <scope>IDENTIFICATION</scope>
    <source>
        <tissue evidence="2">Testes</tissue>
    </source>
</reference>
<dbReference type="InterPro" id="IPR044884">
    <property type="entry name" value="Ribosomal_mL55_sf"/>
</dbReference>
<dbReference type="InterPro" id="IPR018615">
    <property type="entry name" value="Ribosomal_mL55"/>
</dbReference>
<dbReference type="GeneID" id="102805145"/>
<evidence type="ECO:0000313" key="1">
    <source>
        <dbReference type="Proteomes" id="UP000694865"/>
    </source>
</evidence>
<evidence type="ECO:0000313" key="2">
    <source>
        <dbReference type="RefSeq" id="XP_006813418.1"/>
    </source>
</evidence>
<dbReference type="Gene3D" id="6.20.130.20">
    <property type="entry name" value="Mitochondrial ribosomal protein L55"/>
    <property type="match status" value="1"/>
</dbReference>
<keyword evidence="1" id="KW-1185">Reference proteome</keyword>
<organism evidence="1 2">
    <name type="scientific">Saccoglossus kowalevskii</name>
    <name type="common">Acorn worm</name>
    <dbReference type="NCBI Taxonomy" id="10224"/>
    <lineage>
        <taxon>Eukaryota</taxon>
        <taxon>Metazoa</taxon>
        <taxon>Hemichordata</taxon>
        <taxon>Enteropneusta</taxon>
        <taxon>Harrimaniidae</taxon>
        <taxon>Saccoglossus</taxon>
    </lineage>
</organism>